<feature type="transmembrane region" description="Helical" evidence="6">
    <location>
        <begin position="412"/>
        <end position="430"/>
    </location>
</feature>
<feature type="transmembrane region" description="Helical" evidence="6">
    <location>
        <begin position="6"/>
        <end position="21"/>
    </location>
</feature>
<keyword evidence="3 6" id="KW-0812">Transmembrane</keyword>
<feature type="transmembrane region" description="Helical" evidence="6">
    <location>
        <begin position="323"/>
        <end position="342"/>
    </location>
</feature>
<dbReference type="PANTHER" id="PTHR30354">
    <property type="entry name" value="GNT FAMILY GLUCONATE TRANSPORTER"/>
    <property type="match status" value="1"/>
</dbReference>
<name>A0ABT9WXI8_9BACI</name>
<comment type="caution">
    <text evidence="8">The sequence shown here is derived from an EMBL/GenBank/DDBJ whole genome shotgun (WGS) entry which is preliminary data.</text>
</comment>
<evidence type="ECO:0000313" key="8">
    <source>
        <dbReference type="EMBL" id="MDQ0178011.1"/>
    </source>
</evidence>
<gene>
    <name evidence="8" type="ORF">J2S08_003905</name>
</gene>
<evidence type="ECO:0000313" key="9">
    <source>
        <dbReference type="Proteomes" id="UP001223586"/>
    </source>
</evidence>
<feature type="transmembrane region" description="Helical" evidence="6">
    <location>
        <begin position="282"/>
        <end position="303"/>
    </location>
</feature>
<evidence type="ECO:0000259" key="7">
    <source>
        <dbReference type="Pfam" id="PF03600"/>
    </source>
</evidence>
<dbReference type="EMBL" id="JAUSTT010000031">
    <property type="protein sequence ID" value="MDQ0178011.1"/>
    <property type="molecule type" value="Genomic_DNA"/>
</dbReference>
<evidence type="ECO:0000256" key="1">
    <source>
        <dbReference type="ARBA" id="ARBA00004141"/>
    </source>
</evidence>
<dbReference type="PANTHER" id="PTHR30354:SF26">
    <property type="entry name" value="TRANSPORTER, PUTATIVE-RELATED"/>
    <property type="match status" value="1"/>
</dbReference>
<keyword evidence="5 6" id="KW-0472">Membrane</keyword>
<dbReference type="NCBIfam" id="TIGR00784">
    <property type="entry name" value="citMHS"/>
    <property type="match status" value="1"/>
</dbReference>
<proteinExistence type="predicted"/>
<protein>
    <submittedName>
        <fullName evidence="8">CitMHS family citrate-Mg2+:H+ or citrate-Ca2+:H+ symporter</fullName>
    </submittedName>
</protein>
<feature type="transmembrane region" description="Helical" evidence="6">
    <location>
        <begin position="54"/>
        <end position="73"/>
    </location>
</feature>
<evidence type="ECO:0000256" key="5">
    <source>
        <dbReference type="ARBA" id="ARBA00023136"/>
    </source>
</evidence>
<keyword evidence="2" id="KW-0813">Transport</keyword>
<keyword evidence="9" id="KW-1185">Reference proteome</keyword>
<feature type="transmembrane region" description="Helical" evidence="6">
    <location>
        <begin position="28"/>
        <end position="48"/>
    </location>
</feature>
<evidence type="ECO:0000256" key="6">
    <source>
        <dbReference type="SAM" id="Phobius"/>
    </source>
</evidence>
<dbReference type="InterPro" id="IPR014738">
    <property type="entry name" value="Citrate_transporter"/>
</dbReference>
<dbReference type="Proteomes" id="UP001223586">
    <property type="component" value="Unassembled WGS sequence"/>
</dbReference>
<evidence type="ECO:0000256" key="4">
    <source>
        <dbReference type="ARBA" id="ARBA00022989"/>
    </source>
</evidence>
<evidence type="ECO:0000256" key="3">
    <source>
        <dbReference type="ARBA" id="ARBA00022692"/>
    </source>
</evidence>
<feature type="domain" description="Citrate transporter-like" evidence="7">
    <location>
        <begin position="16"/>
        <end position="376"/>
    </location>
</feature>
<keyword evidence="4 6" id="KW-1133">Transmembrane helix</keyword>
<sequence>MNMLSLMGFLTIAVFLFLIMTKRLSVMVALIIVPIVFGLLSGAGAEIGDMMLKGILQVAPTGILLIFAVLYFGTMSDAGLFDPIITRLIRFVKGDPLKIVVGTAILAMIAHLDGDGTTTFMITITAMLPIYKKLGMNRLILTCVTALSAGAMHLVPWSGPQARAMTTLQTDSLHMFNPLIPSLLGGILWVLFVAYYLGKKERKRLGVMHFEYDHDNQLTEGQLQARRPKLFWFNALLTLLLIIGLVNSLLPLAVLFMIAFAVALLINYPNLKDQQQRLNDHAKSVVFVSNMIFAAGIFSGILTGTGMIEAMATTMVSVIPDGLSGHLSLIVALISMPLSLIFTPDAFYFGVLPILAETASHFGLNPVEVGRAAVLGQMTTGFPLSPLTASTFLLIGLAEVDLGEHQRFTFKWAYGTSIVFTIIAVLTGAISI</sequence>
<feature type="transmembrane region" description="Helical" evidence="6">
    <location>
        <begin position="230"/>
        <end position="246"/>
    </location>
</feature>
<feature type="transmembrane region" description="Helical" evidence="6">
    <location>
        <begin position="347"/>
        <end position="364"/>
    </location>
</feature>
<dbReference type="InterPro" id="IPR003474">
    <property type="entry name" value="Glcn_transporter"/>
</dbReference>
<dbReference type="Pfam" id="PF03600">
    <property type="entry name" value="CitMHS"/>
    <property type="match status" value="1"/>
</dbReference>
<feature type="transmembrane region" description="Helical" evidence="6">
    <location>
        <begin position="139"/>
        <end position="159"/>
    </location>
</feature>
<comment type="subcellular location">
    <subcellularLocation>
        <location evidence="1">Membrane</location>
        <topology evidence="1">Multi-pass membrane protein</topology>
    </subcellularLocation>
</comment>
<feature type="transmembrane region" description="Helical" evidence="6">
    <location>
        <begin position="179"/>
        <end position="198"/>
    </location>
</feature>
<feature type="transmembrane region" description="Helical" evidence="6">
    <location>
        <begin position="252"/>
        <end position="270"/>
    </location>
</feature>
<accession>A0ABT9WXI8</accession>
<organism evidence="8 9">
    <name type="scientific">Bacillus chungangensis</name>
    <dbReference type="NCBI Taxonomy" id="587633"/>
    <lineage>
        <taxon>Bacteria</taxon>
        <taxon>Bacillati</taxon>
        <taxon>Bacillota</taxon>
        <taxon>Bacilli</taxon>
        <taxon>Bacillales</taxon>
        <taxon>Bacillaceae</taxon>
        <taxon>Bacillus</taxon>
    </lineage>
</organism>
<feature type="transmembrane region" description="Helical" evidence="6">
    <location>
        <begin position="384"/>
        <end position="400"/>
    </location>
</feature>
<dbReference type="InterPro" id="IPR004680">
    <property type="entry name" value="Cit_transptr-like_dom"/>
</dbReference>
<evidence type="ECO:0000256" key="2">
    <source>
        <dbReference type="ARBA" id="ARBA00022448"/>
    </source>
</evidence>
<reference evidence="8 9" key="1">
    <citation type="submission" date="2023-07" db="EMBL/GenBank/DDBJ databases">
        <title>Genomic Encyclopedia of Type Strains, Phase IV (KMG-IV): sequencing the most valuable type-strain genomes for metagenomic binning, comparative biology and taxonomic classification.</title>
        <authorList>
            <person name="Goeker M."/>
        </authorList>
    </citation>
    <scope>NUCLEOTIDE SEQUENCE [LARGE SCALE GENOMIC DNA]</scope>
    <source>
        <strain evidence="8 9">DSM 23837</strain>
    </source>
</reference>